<keyword evidence="8" id="KW-1185">Reference proteome</keyword>
<dbReference type="GO" id="GO:0004791">
    <property type="term" value="F:thioredoxin-disulfide reductase (NADPH) activity"/>
    <property type="evidence" value="ECO:0007669"/>
    <property type="project" value="UniProtKB-EC"/>
</dbReference>
<evidence type="ECO:0000259" key="5">
    <source>
        <dbReference type="Pfam" id="PF07992"/>
    </source>
</evidence>
<keyword evidence="2" id="KW-0560">Oxidoreductase</keyword>
<dbReference type="SUPFAM" id="SSF51905">
    <property type="entry name" value="FAD/NAD(P)-binding domain"/>
    <property type="match status" value="1"/>
</dbReference>
<dbReference type="GO" id="GO:0008168">
    <property type="term" value="F:methyltransferase activity"/>
    <property type="evidence" value="ECO:0007669"/>
    <property type="project" value="UniProtKB-KW"/>
</dbReference>
<dbReference type="Gene3D" id="3.50.50.60">
    <property type="entry name" value="FAD/NAD(P)-binding domain"/>
    <property type="match status" value="2"/>
</dbReference>
<keyword evidence="7" id="KW-0489">Methyltransferase</keyword>
<dbReference type="SUPFAM" id="SSF53335">
    <property type="entry name" value="S-adenosyl-L-methionine-dependent methyltransferases"/>
    <property type="match status" value="1"/>
</dbReference>
<comment type="caution">
    <text evidence="7">The sequence shown here is derived from an EMBL/GenBank/DDBJ whole genome shotgun (WGS) entry which is preliminary data.</text>
</comment>
<dbReference type="PRINTS" id="PR00368">
    <property type="entry name" value="FADPNR"/>
</dbReference>
<dbReference type="Proteomes" id="UP000275256">
    <property type="component" value="Unassembled WGS sequence"/>
</dbReference>
<accession>A0A3M0GJF3</accession>
<organism evidence="7 8">
    <name type="scientific">Tessaracoccus antarcticus</name>
    <dbReference type="NCBI Taxonomy" id="2479848"/>
    <lineage>
        <taxon>Bacteria</taxon>
        <taxon>Bacillati</taxon>
        <taxon>Actinomycetota</taxon>
        <taxon>Actinomycetes</taxon>
        <taxon>Propionibacteriales</taxon>
        <taxon>Propionibacteriaceae</taxon>
        <taxon>Tessaracoccus</taxon>
    </lineage>
</organism>
<feature type="domain" description="FAD/NAD(P)-binding" evidence="5">
    <location>
        <begin position="330"/>
        <end position="608"/>
    </location>
</feature>
<dbReference type="Gene3D" id="3.40.50.150">
    <property type="entry name" value="Vaccinia Virus protein VP39"/>
    <property type="match status" value="1"/>
</dbReference>
<protein>
    <submittedName>
        <fullName evidence="7">Methyltransferase domain-containing protein</fullName>
    </submittedName>
</protein>
<comment type="catalytic activity">
    <reaction evidence="3">
        <text>[thioredoxin]-dithiol + NADP(+) = [thioredoxin]-disulfide + NADPH + H(+)</text>
        <dbReference type="Rhea" id="RHEA:20345"/>
        <dbReference type="Rhea" id="RHEA-COMP:10698"/>
        <dbReference type="Rhea" id="RHEA-COMP:10700"/>
        <dbReference type="ChEBI" id="CHEBI:15378"/>
        <dbReference type="ChEBI" id="CHEBI:29950"/>
        <dbReference type="ChEBI" id="CHEBI:50058"/>
        <dbReference type="ChEBI" id="CHEBI:57783"/>
        <dbReference type="ChEBI" id="CHEBI:58349"/>
        <dbReference type="EC" id="1.8.1.9"/>
    </reaction>
</comment>
<evidence type="ECO:0000313" key="7">
    <source>
        <dbReference type="EMBL" id="RMB61753.1"/>
    </source>
</evidence>
<proteinExistence type="predicted"/>
<dbReference type="InterPro" id="IPR013217">
    <property type="entry name" value="Methyltransf_12"/>
</dbReference>
<dbReference type="InterPro" id="IPR023753">
    <property type="entry name" value="FAD/NAD-binding_dom"/>
</dbReference>
<sequence>MPNQESPVSLAGMTNPHTHHSHPPHTLWSELPEGLADHLDLEATLSQPVLQIALDEAASTVTSEPSLIVDLGAGTGVGTVALASRFPTAQIHSIDISPQLLERLGAASVAAGVADRVHAHRVDLDGDWYSGLPRKADLVWAALSLHHVSNPAEVLRRAFEALRPGGLLVLTEMTGTPRFEPGDLGSGRDGLADRLTTNSAAHGSRATLDWSALLDQVGFAPIRHHQSALRADAVTGEGARYLARHLRSRRAQLVEELPMEDLRGLDTAIESIEADMSEVSFTSGRGVWVVARPELPVLQATAASDAAQPVTADRASGRQSSLGKGTIKADVVVVGGGSAGLAAAIALARSRRSVVVIDAGHPRNAPAEGAHNVLGQEGVSPLELLARGRAEAESYGVQIIQGRAARVLGSVDDFTIETDHGAHRVHARRIILATGLVDDLPAIPGVEQAWGRTVLHCPFCHGWEVRDQRIAILTGAEIAVHHVMMFRQLSEHVTLFLHEAADPTEEQSEQLAALNVPVIRTRVERLIVDGTQVQAVEVEGGSTFDTDAVVIAPRFNARTELFEALGGQREATPFGQQIPTDPRGMTAVPGVWAAGNASQQMAMVMASAASGVMAGSAVHGDLGFADLNRAVQTRRDAALADH</sequence>
<evidence type="ECO:0000256" key="1">
    <source>
        <dbReference type="ARBA" id="ARBA00022630"/>
    </source>
</evidence>
<dbReference type="InterPro" id="IPR029063">
    <property type="entry name" value="SAM-dependent_MTases_sf"/>
</dbReference>
<dbReference type="PRINTS" id="PR00469">
    <property type="entry name" value="PNDRDTASEII"/>
</dbReference>
<evidence type="ECO:0000256" key="2">
    <source>
        <dbReference type="ARBA" id="ARBA00023002"/>
    </source>
</evidence>
<dbReference type="InterPro" id="IPR036188">
    <property type="entry name" value="FAD/NAD-bd_sf"/>
</dbReference>
<dbReference type="CDD" id="cd02440">
    <property type="entry name" value="AdoMet_MTases"/>
    <property type="match status" value="1"/>
</dbReference>
<dbReference type="Pfam" id="PF07992">
    <property type="entry name" value="Pyr_redox_2"/>
    <property type="match status" value="1"/>
</dbReference>
<dbReference type="InterPro" id="IPR050097">
    <property type="entry name" value="Ferredoxin-NADP_redctase_2"/>
</dbReference>
<dbReference type="EMBL" id="REFW01000001">
    <property type="protein sequence ID" value="RMB61753.1"/>
    <property type="molecule type" value="Genomic_DNA"/>
</dbReference>
<dbReference type="PANTHER" id="PTHR48105">
    <property type="entry name" value="THIOREDOXIN REDUCTASE 1-RELATED-RELATED"/>
    <property type="match status" value="1"/>
</dbReference>
<evidence type="ECO:0000256" key="4">
    <source>
        <dbReference type="SAM" id="MobiDB-lite"/>
    </source>
</evidence>
<evidence type="ECO:0000313" key="8">
    <source>
        <dbReference type="Proteomes" id="UP000275256"/>
    </source>
</evidence>
<keyword evidence="7" id="KW-0808">Transferase</keyword>
<reference evidence="7 8" key="1">
    <citation type="submission" date="2018-10" db="EMBL/GenBank/DDBJ databases">
        <title>Tessaracoccus antarcticuss sp. nov., isolated from sediment.</title>
        <authorList>
            <person name="Zhou L.Y."/>
            <person name="Du Z.J."/>
        </authorList>
    </citation>
    <scope>NUCLEOTIDE SEQUENCE [LARGE SCALE GENOMIC DNA]</scope>
    <source>
        <strain evidence="7 8">JDX10</strain>
    </source>
</reference>
<dbReference type="GO" id="GO:0032259">
    <property type="term" value="P:methylation"/>
    <property type="evidence" value="ECO:0007669"/>
    <property type="project" value="UniProtKB-KW"/>
</dbReference>
<feature type="region of interest" description="Disordered" evidence="4">
    <location>
        <begin position="1"/>
        <end position="26"/>
    </location>
</feature>
<dbReference type="Pfam" id="PF08242">
    <property type="entry name" value="Methyltransf_12"/>
    <property type="match status" value="1"/>
</dbReference>
<keyword evidence="1" id="KW-0285">Flavoprotein</keyword>
<evidence type="ECO:0000259" key="6">
    <source>
        <dbReference type="Pfam" id="PF08242"/>
    </source>
</evidence>
<name>A0A3M0GJF3_9ACTN</name>
<evidence type="ECO:0000256" key="3">
    <source>
        <dbReference type="ARBA" id="ARBA00048132"/>
    </source>
</evidence>
<feature type="domain" description="Methyltransferase type 12" evidence="6">
    <location>
        <begin position="69"/>
        <end position="168"/>
    </location>
</feature>
<dbReference type="AlphaFoldDB" id="A0A3M0GJF3"/>
<gene>
    <name evidence="7" type="ORF">EAX62_03785</name>
</gene>